<organism evidence="4 5">
    <name type="scientific">Piloderma croceum (strain F 1598)</name>
    <dbReference type="NCBI Taxonomy" id="765440"/>
    <lineage>
        <taxon>Eukaryota</taxon>
        <taxon>Fungi</taxon>
        <taxon>Dikarya</taxon>
        <taxon>Basidiomycota</taxon>
        <taxon>Agaricomycotina</taxon>
        <taxon>Agaricomycetes</taxon>
        <taxon>Agaricomycetidae</taxon>
        <taxon>Atheliales</taxon>
        <taxon>Atheliaceae</taxon>
        <taxon>Piloderma</taxon>
    </lineage>
</organism>
<gene>
    <name evidence="4" type="ORF">PILCRDRAFT_814255</name>
</gene>
<dbReference type="AlphaFoldDB" id="A0A0C3FV97"/>
<dbReference type="Proteomes" id="UP000054166">
    <property type="component" value="Unassembled WGS sequence"/>
</dbReference>
<dbReference type="InParanoid" id="A0A0C3FV97"/>
<name>A0A0C3FV97_PILCF</name>
<feature type="signal peptide" evidence="2">
    <location>
        <begin position="1"/>
        <end position="18"/>
    </location>
</feature>
<reference evidence="4 5" key="1">
    <citation type="submission" date="2014-04" db="EMBL/GenBank/DDBJ databases">
        <authorList>
            <consortium name="DOE Joint Genome Institute"/>
            <person name="Kuo A."/>
            <person name="Tarkka M."/>
            <person name="Buscot F."/>
            <person name="Kohler A."/>
            <person name="Nagy L.G."/>
            <person name="Floudas D."/>
            <person name="Copeland A."/>
            <person name="Barry K.W."/>
            <person name="Cichocki N."/>
            <person name="Veneault-Fourrey C."/>
            <person name="LaButti K."/>
            <person name="Lindquist E.A."/>
            <person name="Lipzen A."/>
            <person name="Lundell T."/>
            <person name="Morin E."/>
            <person name="Murat C."/>
            <person name="Sun H."/>
            <person name="Tunlid A."/>
            <person name="Henrissat B."/>
            <person name="Grigoriev I.V."/>
            <person name="Hibbett D.S."/>
            <person name="Martin F."/>
            <person name="Nordberg H.P."/>
            <person name="Cantor M.N."/>
            <person name="Hua S.X."/>
        </authorList>
    </citation>
    <scope>NUCLEOTIDE SEQUENCE [LARGE SCALE GENOMIC DNA]</scope>
    <source>
        <strain evidence="4 5">F 1598</strain>
    </source>
</reference>
<evidence type="ECO:0000313" key="4">
    <source>
        <dbReference type="EMBL" id="KIM88355.1"/>
    </source>
</evidence>
<sequence length="753" mass="83919">MTEPVLAVPNLLLLLVHLHLLEYPSVNNPEYDQNLFDPNVRGLRDRVNSMENMSYFLVGKIEDRKASTNKILSTYPCLTPPDSIAFRTSLAKYLETLRHNSSYLKIGSSSMIASRNRRKGIDPEFVQAWWWKDIVVRKTLLEECAGERFERLLLALSTHALLKRTSVSLYVPANIALGNTRELFRVQQQTYTALLASSESTRHTWQRSAALLDQRQDNLKLLREHLASRSQSPPSKYDALPTDRLLTLADSMFQGFCQDFCDDVEDRRALNFTLELAGLSGTDMLRLNLVNTSPSAAGLGADFMSRDLEAKILPVQALPIAAAHHPSSLRNLRRSLFAPSKPSSSACETGVNAETVTERTKSHAEISLSVHLSAEKKTKSALNDALTQTQMMRHELRRQLTHAKQMQSNKVDDQTSVQLDLWLDVESEGSDVDFCKQPTPGLFSSPEIYEIPRSNRLECRVDHVRGSPLPVYPSISESLPSSLPPPPNGTMYFLEHSAYDAQMQDNVDKPLTADGSVDHTATPPRLITSTPPASVKPRSAYARRIIASQSKGTPKKPGKVEFIVSGSTGLRKSRKSVRTSLALLKRPSLFGPPLSDPPDEEHTDDADRIINAVHDESSRIENSYITPKFTRLPSPYKFKSASPSKEPSATPGPRCSFKIIERLSLASLPDGMMSADDLFQEEHSLDANDTNGDWVDADELPGVYSEPNLQDNGEEYEGRSVTLRDILLQAGDTTQFDLLSDEIFRVDGSFAWE</sequence>
<evidence type="ECO:0000256" key="2">
    <source>
        <dbReference type="SAM" id="SignalP"/>
    </source>
</evidence>
<dbReference type="Pfam" id="PF14661">
    <property type="entry name" value="HAUS6_N"/>
    <property type="match status" value="1"/>
</dbReference>
<keyword evidence="5" id="KW-1185">Reference proteome</keyword>
<evidence type="ECO:0000256" key="1">
    <source>
        <dbReference type="SAM" id="MobiDB-lite"/>
    </source>
</evidence>
<feature type="region of interest" description="Disordered" evidence="1">
    <location>
        <begin position="511"/>
        <end position="538"/>
    </location>
</feature>
<reference evidence="5" key="2">
    <citation type="submission" date="2015-01" db="EMBL/GenBank/DDBJ databases">
        <title>Evolutionary Origins and Diversification of the Mycorrhizal Mutualists.</title>
        <authorList>
            <consortium name="DOE Joint Genome Institute"/>
            <consortium name="Mycorrhizal Genomics Consortium"/>
            <person name="Kohler A."/>
            <person name="Kuo A."/>
            <person name="Nagy L.G."/>
            <person name="Floudas D."/>
            <person name="Copeland A."/>
            <person name="Barry K.W."/>
            <person name="Cichocki N."/>
            <person name="Veneault-Fourrey C."/>
            <person name="LaButti K."/>
            <person name="Lindquist E.A."/>
            <person name="Lipzen A."/>
            <person name="Lundell T."/>
            <person name="Morin E."/>
            <person name="Murat C."/>
            <person name="Riley R."/>
            <person name="Ohm R."/>
            <person name="Sun H."/>
            <person name="Tunlid A."/>
            <person name="Henrissat B."/>
            <person name="Grigoriev I.V."/>
            <person name="Hibbett D.S."/>
            <person name="Martin F."/>
        </authorList>
    </citation>
    <scope>NUCLEOTIDE SEQUENCE [LARGE SCALE GENOMIC DNA]</scope>
    <source>
        <strain evidence="5">F 1598</strain>
    </source>
</reference>
<dbReference type="EMBL" id="KN832977">
    <property type="protein sequence ID" value="KIM88355.1"/>
    <property type="molecule type" value="Genomic_DNA"/>
</dbReference>
<evidence type="ECO:0000259" key="3">
    <source>
        <dbReference type="Pfam" id="PF14661"/>
    </source>
</evidence>
<evidence type="ECO:0000313" key="5">
    <source>
        <dbReference type="Proteomes" id="UP000054166"/>
    </source>
</evidence>
<feature type="domain" description="HAUS augmin-like complex subunit 6 N-terminal" evidence="3">
    <location>
        <begin position="135"/>
        <end position="228"/>
    </location>
</feature>
<dbReference type="HOGENOM" id="CLU_369649_0_0_1"/>
<feature type="chain" id="PRO_5005172016" description="HAUS augmin-like complex subunit 6 N-terminal domain-containing protein" evidence="2">
    <location>
        <begin position="19"/>
        <end position="753"/>
    </location>
</feature>
<dbReference type="OrthoDB" id="5575722at2759"/>
<proteinExistence type="predicted"/>
<protein>
    <recommendedName>
        <fullName evidence="3">HAUS augmin-like complex subunit 6 N-terminal domain-containing protein</fullName>
    </recommendedName>
</protein>
<keyword evidence="2" id="KW-0732">Signal</keyword>
<dbReference type="InterPro" id="IPR028163">
    <property type="entry name" value="HAUS_6_N"/>
</dbReference>
<accession>A0A0C3FV97</accession>